<evidence type="ECO:0000313" key="2">
    <source>
        <dbReference type="EMBL" id="MBT9310868.1"/>
    </source>
</evidence>
<keyword evidence="2" id="KW-0540">Nuclease</keyword>
<keyword evidence="2" id="KW-0255">Endonuclease</keyword>
<keyword evidence="2" id="KW-0378">Hydrolase</keyword>
<dbReference type="Gene3D" id="3.90.1570.30">
    <property type="match status" value="1"/>
</dbReference>
<dbReference type="Pfam" id="PF04313">
    <property type="entry name" value="HSDR_N"/>
    <property type="match status" value="1"/>
</dbReference>
<proteinExistence type="predicted"/>
<keyword evidence="3" id="KW-1185">Reference proteome</keyword>
<dbReference type="GO" id="GO:0004519">
    <property type="term" value="F:endonuclease activity"/>
    <property type="evidence" value="ECO:0007669"/>
    <property type="project" value="UniProtKB-KW"/>
</dbReference>
<organism evidence="2 3">
    <name type="scientific">Leptothoe kymatousa TAU-MAC 1615</name>
    <dbReference type="NCBI Taxonomy" id="2364775"/>
    <lineage>
        <taxon>Bacteria</taxon>
        <taxon>Bacillati</taxon>
        <taxon>Cyanobacteriota</taxon>
        <taxon>Cyanophyceae</taxon>
        <taxon>Nodosilineales</taxon>
        <taxon>Cymatolegaceae</taxon>
        <taxon>Leptothoe</taxon>
        <taxon>Leptothoe kymatousa</taxon>
    </lineage>
</organism>
<gene>
    <name evidence="2" type="ORF">IXB28_01505</name>
</gene>
<reference evidence="2 3" key="1">
    <citation type="journal article" date="2021" name="Mar. Drugs">
        <title>Genome Reduction and Secondary Metabolism of the Marine Sponge-Associated Cyanobacterium Leptothoe.</title>
        <authorList>
            <person name="Konstantinou D."/>
            <person name="Popin R.V."/>
            <person name="Fewer D.P."/>
            <person name="Sivonen K."/>
            <person name="Gkelis S."/>
        </authorList>
    </citation>
    <scope>NUCLEOTIDE SEQUENCE [LARGE SCALE GENOMIC DNA]</scope>
    <source>
        <strain evidence="2 3">TAU-MAC 1615</strain>
    </source>
</reference>
<dbReference type="RefSeq" id="WP_215616766.1">
    <property type="nucleotide sequence ID" value="NZ_JADOER010000002.1"/>
</dbReference>
<evidence type="ECO:0000313" key="3">
    <source>
        <dbReference type="Proteomes" id="UP001196661"/>
    </source>
</evidence>
<protein>
    <submittedName>
        <fullName evidence="2">Restriction endonuclease subunit R</fullName>
    </submittedName>
</protein>
<feature type="domain" description="Restriction endonuclease type I HsdR N-terminal" evidence="1">
    <location>
        <begin position="96"/>
        <end position="171"/>
    </location>
</feature>
<name>A0ABS5XZ86_9CYAN</name>
<evidence type="ECO:0000259" key="1">
    <source>
        <dbReference type="Pfam" id="PF04313"/>
    </source>
</evidence>
<sequence>MVQVVQASQLTLHDVETKFGLGFESSEDFFPEWQVAPLALDDYQTRVLDQAQASFRYLLAYPVHEELVKMVVISPLLSVAGFYQRPFRPIAEETTEVAIKNDDELIRGRVDILVLNDQIWVATIEAKGPQFSWHVGLPQALTYMVSGAQPTNIRFGLVTNGTDLVFIKLAKETGQYGLSKTFSIFNPGNELHTVVAVLKTLGTNP</sequence>
<dbReference type="EMBL" id="JADOER010000002">
    <property type="protein sequence ID" value="MBT9310868.1"/>
    <property type="molecule type" value="Genomic_DNA"/>
</dbReference>
<comment type="caution">
    <text evidence="2">The sequence shown here is derived from an EMBL/GenBank/DDBJ whole genome shotgun (WGS) entry which is preliminary data.</text>
</comment>
<dbReference type="InterPro" id="IPR007409">
    <property type="entry name" value="Restrct_endonuc_type1_HsdR_N"/>
</dbReference>
<dbReference type="Proteomes" id="UP001196661">
    <property type="component" value="Unassembled WGS sequence"/>
</dbReference>
<accession>A0ABS5XZ86</accession>